<evidence type="ECO:0000313" key="2">
    <source>
        <dbReference type="Proteomes" id="UP000516421"/>
    </source>
</evidence>
<dbReference type="Proteomes" id="UP000516421">
    <property type="component" value="Plasmid p1"/>
</dbReference>
<dbReference type="KEGG" id="rama:IDM48_11400"/>
<gene>
    <name evidence="1" type="ORF">IDM48_11400</name>
</gene>
<keyword evidence="1" id="KW-0614">Plasmid</keyword>
<reference evidence="1 2" key="1">
    <citation type="submission" date="2020-09" db="EMBL/GenBank/DDBJ databases">
        <title>Investigation of environmental microbe.</title>
        <authorList>
            <person name="Ou Y."/>
            <person name="Kang Q."/>
        </authorList>
    </citation>
    <scope>NUCLEOTIDE SEQUENCE [LARGE SCALE GENOMIC DNA]</scope>
    <source>
        <strain evidence="1 2">KJZ-9</strain>
        <plasmid evidence="1 2">p1</plasmid>
    </source>
</reference>
<evidence type="ECO:0000313" key="1">
    <source>
        <dbReference type="EMBL" id="QOW64893.1"/>
    </source>
</evidence>
<keyword evidence="2" id="KW-1185">Reference proteome</keyword>
<sequence length="284" mass="31134">MMEDIRSNRKLWAAGALVLVVVLVLVVWLARGASDGEASSESSVSAANDASSDLGVVAGAGGSRVADDGVTGLGYENTCKGAVEAATSYAKVLSTRSLDLPQGTDKTIDEITVDSDYAKARKDYTSMQEVRQSVSSKELKELTGKNSETFHPNWSGKYLVRDCQPEQNAKISVAGVSHIQDSTGWTAPDSYSYYAVTYDMVWVDNDWKIQKAYEPGTDVKEPILTENLPKPEKADTTVVTWSKDHFETKTEQQERVVMDSAAFEKAFEGVEPDITRWYNFSEAN</sequence>
<dbReference type="AlphaFoldDB" id="A0A7S7B0X3"/>
<geneLocation type="plasmid" evidence="1 2">
    <name>p1</name>
</geneLocation>
<protein>
    <submittedName>
        <fullName evidence="1">Uncharacterized protein</fullName>
    </submittedName>
</protein>
<dbReference type="EMBL" id="CP062957">
    <property type="protein sequence ID" value="QOW64893.1"/>
    <property type="molecule type" value="Genomic_DNA"/>
</dbReference>
<accession>A0A7S7B0X3</accession>
<proteinExistence type="predicted"/>
<organism evidence="1 2">
    <name type="scientific">Rothia amarae</name>
    <dbReference type="NCBI Taxonomy" id="169480"/>
    <lineage>
        <taxon>Bacteria</taxon>
        <taxon>Bacillati</taxon>
        <taxon>Actinomycetota</taxon>
        <taxon>Actinomycetes</taxon>
        <taxon>Micrococcales</taxon>
        <taxon>Micrococcaceae</taxon>
        <taxon>Rothia</taxon>
    </lineage>
</organism>
<dbReference type="RefSeq" id="WP_202939925.1">
    <property type="nucleotide sequence ID" value="NZ_CP062957.1"/>
</dbReference>
<name>A0A7S7B0X3_9MICC</name>